<dbReference type="STRING" id="229921.ADN01_06855"/>
<evidence type="ECO:0000256" key="1">
    <source>
        <dbReference type="ARBA" id="ARBA00001966"/>
    </source>
</evidence>
<dbReference type="PANTHER" id="PTHR30038:SF0">
    <property type="entry name" value="TUNGSTEN-CONTAINING ALDEHYDE FERREDOXIN OXIDOREDUCTASE"/>
    <property type="match status" value="1"/>
</dbReference>
<dbReference type="InterPro" id="IPR013985">
    <property type="entry name" value="Ald_Fedxn_OxRdtase_dom3"/>
</dbReference>
<evidence type="ECO:0000256" key="7">
    <source>
        <dbReference type="ARBA" id="ARBA00023014"/>
    </source>
</evidence>
<organism evidence="10 11">
    <name type="scientific">Levilinea saccharolytica</name>
    <dbReference type="NCBI Taxonomy" id="229921"/>
    <lineage>
        <taxon>Bacteria</taxon>
        <taxon>Bacillati</taxon>
        <taxon>Chloroflexota</taxon>
        <taxon>Anaerolineae</taxon>
        <taxon>Anaerolineales</taxon>
        <taxon>Anaerolineaceae</taxon>
        <taxon>Levilinea</taxon>
    </lineage>
</organism>
<dbReference type="SUPFAM" id="SSF48310">
    <property type="entry name" value="Aldehyde ferredoxin oxidoreductase, C-terminal domains"/>
    <property type="match status" value="1"/>
</dbReference>
<evidence type="ECO:0000256" key="8">
    <source>
        <dbReference type="ARBA" id="ARBA00049934"/>
    </source>
</evidence>
<keyword evidence="4" id="KW-0479">Metal-binding</keyword>
<dbReference type="Pfam" id="PF01314">
    <property type="entry name" value="AFOR_C"/>
    <property type="match status" value="1"/>
</dbReference>
<dbReference type="InterPro" id="IPR051919">
    <property type="entry name" value="W-dependent_AOR"/>
</dbReference>
<dbReference type="Proteomes" id="UP000050501">
    <property type="component" value="Unassembled WGS sequence"/>
</dbReference>
<evidence type="ECO:0000256" key="4">
    <source>
        <dbReference type="ARBA" id="ARBA00022723"/>
    </source>
</evidence>
<dbReference type="PANTHER" id="PTHR30038">
    <property type="entry name" value="ALDEHYDE FERREDOXIN OXIDOREDUCTASE"/>
    <property type="match status" value="1"/>
</dbReference>
<dbReference type="Gene3D" id="1.10.599.10">
    <property type="entry name" value="Aldehyde Ferredoxin Oxidoreductase Protein, subunit A, domain 3"/>
    <property type="match status" value="1"/>
</dbReference>
<evidence type="ECO:0000256" key="5">
    <source>
        <dbReference type="ARBA" id="ARBA00023002"/>
    </source>
</evidence>
<dbReference type="InterPro" id="IPR013983">
    <property type="entry name" value="Ald_Fedxn_OxRdtase_N"/>
</dbReference>
<dbReference type="SMART" id="SM00790">
    <property type="entry name" value="AFOR_N"/>
    <property type="match status" value="1"/>
</dbReference>
<keyword evidence="6" id="KW-0408">Iron</keyword>
<keyword evidence="11" id="KW-1185">Reference proteome</keyword>
<comment type="caution">
    <text evidence="10">The sequence shown here is derived from an EMBL/GenBank/DDBJ whole genome shotgun (WGS) entry which is preliminary data.</text>
</comment>
<dbReference type="GO" id="GO:0051539">
    <property type="term" value="F:4 iron, 4 sulfur cluster binding"/>
    <property type="evidence" value="ECO:0007669"/>
    <property type="project" value="UniProtKB-KW"/>
</dbReference>
<comment type="cofactor">
    <cofactor evidence="1">
        <name>[4Fe-4S] cluster</name>
        <dbReference type="ChEBI" id="CHEBI:49883"/>
    </cofactor>
</comment>
<dbReference type="GO" id="GO:0016625">
    <property type="term" value="F:oxidoreductase activity, acting on the aldehyde or oxo group of donors, iron-sulfur protein as acceptor"/>
    <property type="evidence" value="ECO:0007669"/>
    <property type="project" value="InterPro"/>
</dbReference>
<evidence type="ECO:0000259" key="9">
    <source>
        <dbReference type="SMART" id="SM00790"/>
    </source>
</evidence>
<accession>A0A0P6YQ02</accession>
<dbReference type="GO" id="GO:0046872">
    <property type="term" value="F:metal ion binding"/>
    <property type="evidence" value="ECO:0007669"/>
    <property type="project" value="UniProtKB-KW"/>
</dbReference>
<proteinExistence type="inferred from homology"/>
<keyword evidence="3" id="KW-0004">4Fe-4S</keyword>
<evidence type="ECO:0000256" key="2">
    <source>
        <dbReference type="ARBA" id="ARBA00011032"/>
    </source>
</evidence>
<dbReference type="InterPro" id="IPR036503">
    <property type="entry name" value="Ald_Fedxn_OxRdtase_N_sf"/>
</dbReference>
<evidence type="ECO:0000313" key="10">
    <source>
        <dbReference type="EMBL" id="KPL85086.1"/>
    </source>
</evidence>
<keyword evidence="5" id="KW-0560">Oxidoreductase</keyword>
<name>A0A0P6YQ02_9CHLR</name>
<dbReference type="InterPro" id="IPR001203">
    <property type="entry name" value="OxRdtase_Ald_Fedxn_C"/>
</dbReference>
<dbReference type="Gene3D" id="3.60.9.10">
    <property type="entry name" value="Aldehyde ferredoxin oxidoreductase, N-terminal domain"/>
    <property type="match status" value="1"/>
</dbReference>
<feature type="domain" description="Aldehyde ferredoxin oxidoreductase N-terminal" evidence="9">
    <location>
        <begin position="1"/>
        <end position="210"/>
    </location>
</feature>
<evidence type="ECO:0000256" key="6">
    <source>
        <dbReference type="ARBA" id="ARBA00023004"/>
    </source>
</evidence>
<evidence type="ECO:0000313" key="11">
    <source>
        <dbReference type="Proteomes" id="UP000050501"/>
    </source>
</evidence>
<dbReference type="PATRIC" id="fig|229921.5.peg.2259"/>
<keyword evidence="7" id="KW-0411">Iron-sulfur</keyword>
<dbReference type="InterPro" id="IPR013984">
    <property type="entry name" value="Ald_Fedxn_OxRdtase_dom2"/>
</dbReference>
<reference evidence="10 11" key="1">
    <citation type="submission" date="2015-07" db="EMBL/GenBank/DDBJ databases">
        <title>Genome sequence of Levilinea saccharolytica DSM 16555.</title>
        <authorList>
            <person name="Hemp J."/>
            <person name="Ward L.M."/>
            <person name="Pace L.A."/>
            <person name="Fischer W.W."/>
        </authorList>
    </citation>
    <scope>NUCLEOTIDE SEQUENCE [LARGE SCALE GENOMIC DNA]</scope>
    <source>
        <strain evidence="10 11">KIBI-1</strain>
    </source>
</reference>
<dbReference type="SUPFAM" id="SSF56228">
    <property type="entry name" value="Aldehyde ferredoxin oxidoreductase, N-terminal domain"/>
    <property type="match status" value="1"/>
</dbReference>
<dbReference type="Pfam" id="PF02730">
    <property type="entry name" value="AFOR_N"/>
    <property type="match status" value="1"/>
</dbReference>
<evidence type="ECO:0000256" key="3">
    <source>
        <dbReference type="ARBA" id="ARBA00022485"/>
    </source>
</evidence>
<comment type="cofactor">
    <cofactor evidence="8">
        <name>tungstopterin</name>
        <dbReference type="ChEBI" id="CHEBI:30402"/>
    </cofactor>
</comment>
<dbReference type="AlphaFoldDB" id="A0A0P6YQ02"/>
<dbReference type="EMBL" id="LGCM01000027">
    <property type="protein sequence ID" value="KPL85086.1"/>
    <property type="molecule type" value="Genomic_DNA"/>
</dbReference>
<comment type="similarity">
    <text evidence="2">Belongs to the AOR/FOR family.</text>
</comment>
<sequence length="568" mass="60064">MAMKICRVNVEQQTSSCEDVPEPWVRLGGRGLIARILLDEVPPACEPLGPNNKLIFTPGLLVGHMLSSCDRLSIGGKSPLTGGVKESNAGGSTGMALALLGFHALIFEGWPTDSSWWVVVISQDGVRFDPAEDLIGLGVYASAARLIERYGEKVALSLIGPGGEMQLLAAGIQNLDKDRVPSRINARGGLGAVMGSKHIKAVVFDTAGTSKPPIADPAAFKAAQKTFTQALMAHPQTAAYRDYGTAGMARMCNSLGALPTRNFSSGQFESVETISGEHMREALQQRGGASETTHACMAGCTIRCSNVYADPQGKEIVSPLEYETIGLMGSNLGLTDLDDVARLNWQANDLGLDTIDLGAALGVAADAGVLAFGDAQRALELMDEIRAGTPLGRLLGGGAALTGKALGVRRVPVVKNQAISAYDPRAIKGTGVTYATTPQGADHTCGLTIRAKVDHTNPEGQAALSRTAQINMAGYDTLGACIFAGFGFAVVPETIPALINARYGWGVPPDFLQVLGRQTIELEKEFNRRAGFTPADDRLPEWMTQEPLTPTGAVFDVPAEDLDQVHNW</sequence>
<gene>
    <name evidence="10" type="ORF">ADN01_06855</name>
</gene>
<dbReference type="Gene3D" id="1.10.569.10">
    <property type="entry name" value="Aldehyde Ferredoxin Oxidoreductase Protein, subunit A, domain 2"/>
    <property type="match status" value="1"/>
</dbReference>
<protein>
    <submittedName>
        <fullName evidence="10">Aldehyde:ferredoxin oxidoreductase</fullName>
    </submittedName>
</protein>
<dbReference type="InterPro" id="IPR036021">
    <property type="entry name" value="Tungsten_al_ferr_oxy-like_C"/>
</dbReference>
<dbReference type="GO" id="GO:0009055">
    <property type="term" value="F:electron transfer activity"/>
    <property type="evidence" value="ECO:0007669"/>
    <property type="project" value="InterPro"/>
</dbReference>